<reference evidence="2 3" key="1">
    <citation type="submission" date="2020-03" db="EMBL/GenBank/DDBJ databases">
        <authorList>
            <person name="Holtappels D."/>
            <person name="Bomans J.P.J."/>
            <person name="Lavigne R."/>
            <person name="Wagemans J."/>
        </authorList>
    </citation>
    <scope>NUCLEOTIDE SEQUENCE [LARGE SCALE GENOMIC DNA]</scope>
    <source>
        <strain evidence="2 3">OLIVR1</strain>
    </source>
</reference>
<sequence>MAKVVVTEKALGPESAELNPVEAPKLTDWANEPNIMKLQGDLDMSKSAHDTHSTKVSGWNDLMKVRGKAKPKSMKGRSSIQPKLIRRQAEWRYAALSEPFLGSDKLYQVKPATFEDRKGANQNDIVLNWQWRTKISRVKFIDEYVRTAVDEGSVIVRTGWTRITKMVKEVVPVWGYMEPQEDQQVEMIQQAMTLRDENPREYDESVSDDVKEAIRYFEETGTVVIAIQVGQQEVDVEKVVENRPNVSIVNPHNFYVDPSCEGDIDKANFAIVSFETSQADMLKEPDRYKNLQYVNWEMATPLVNPDHESQTPQDSNFQDRLRKRVVAFEYWGFYDIHGTGELVPIVATWVGGAIVRMEENPFPDKKLPFVIETYMPVKRELMGEPDAEILGDNQAVLGAVMRGMIDLMGRSANSQQGFAKGMLDSLNRRKFDAGLDYEFNPTTNPNLGHVEHKYPEIPQSAMLMVTMQNQEAESLSGVKAFAGGMSGEAFGDVAAGIRGVLDASSKREMGILRRLANGIKRIGDKIIAMNAVFLSEEEVVRVTNDEFVTVKREDLIGNFDLIVDISTAEVDNKKAQDLAFMLQTMGNTVDFGMVKIILVEIAKLQRMPDLAKMLEKFEPQPDPIEQQLKQLAVMKAQKEIELLDSEIALNVAKAETERAKANQQDLDTVEQETGTKHERELEKQAGQARGNQALEVTKSLLKPRKQANGQETKPDIEAAVGFNELSKNSNSNNNRPADTTLARDALAARDPSYSLGSQFYDPSLDPASNPAINITG</sequence>
<dbReference type="InterPro" id="IPR056909">
    <property type="entry name" value="SU10_portal"/>
</dbReference>
<dbReference type="Pfam" id="PF23899">
    <property type="entry name" value="SU10_portal"/>
    <property type="match status" value="1"/>
</dbReference>
<dbReference type="Proteomes" id="UP000671973">
    <property type="component" value="Segment"/>
</dbReference>
<evidence type="ECO:0000256" key="1">
    <source>
        <dbReference type="SAM" id="MobiDB-lite"/>
    </source>
</evidence>
<evidence type="ECO:0000313" key="2">
    <source>
        <dbReference type="EMBL" id="QIW87290.1"/>
    </source>
</evidence>
<feature type="region of interest" description="Disordered" evidence="1">
    <location>
        <begin position="753"/>
        <end position="776"/>
    </location>
</feature>
<organism evidence="2 3">
    <name type="scientific">Agrobacterium phage OLIVR1</name>
    <dbReference type="NCBI Taxonomy" id="2723769"/>
    <lineage>
        <taxon>Viruses</taxon>
        <taxon>Duplodnaviria</taxon>
        <taxon>Heunggongvirae</taxon>
        <taxon>Uroviricota</taxon>
        <taxon>Caudoviricetes</taxon>
        <taxon>Schitoviridae</taxon>
        <taxon>Oliverunavirus</taxon>
        <taxon>Oliverunavirus OLIVR1</taxon>
    </lineage>
</organism>
<name>A0A858MU58_9CAUD</name>
<keyword evidence="3" id="KW-1185">Reference proteome</keyword>
<accession>A0A858MU58</accession>
<evidence type="ECO:0000313" key="3">
    <source>
        <dbReference type="Proteomes" id="UP000671973"/>
    </source>
</evidence>
<feature type="region of interest" description="Disordered" evidence="1">
    <location>
        <begin position="658"/>
        <end position="693"/>
    </location>
</feature>
<protein>
    <submittedName>
        <fullName evidence="2">Portal (Connector) protein</fullName>
    </submittedName>
</protein>
<gene>
    <name evidence="2" type="ORF">Ab1vBOLIVR1_gp95c</name>
</gene>
<feature type="compositionally biased region" description="Basic and acidic residues" evidence="1">
    <location>
        <begin position="673"/>
        <end position="683"/>
    </location>
</feature>
<dbReference type="EMBL" id="MT234338">
    <property type="protein sequence ID" value="QIW87290.1"/>
    <property type="molecule type" value="Genomic_DNA"/>
</dbReference>
<proteinExistence type="predicted"/>